<dbReference type="RefSeq" id="WP_032752083.1">
    <property type="nucleotide sequence ID" value="NZ_KK036956.1"/>
</dbReference>
<keyword evidence="1" id="KW-0472">Membrane</keyword>
<reference evidence="2 3" key="1">
    <citation type="submission" date="2015-06" db="EMBL/GenBank/DDBJ databases">
        <title>The Genome Sequence of None.</title>
        <authorList>
            <consortium name="The Broad Institute Genomics Platform"/>
            <consortium name="The Broad Institute Genome Sequencing Center for Infectious Disease"/>
            <person name="Earl A.M."/>
            <person name="Onderdonk A.B."/>
            <person name="Kirby J."/>
            <person name="Ferraro M.J."/>
            <person name="Huang S."/>
            <person name="Spencer M."/>
            <person name="Fodor A."/>
            <person name="Hooper D."/>
            <person name="Dekker J."/>
            <person name="O'Brien T."/>
            <person name="Quan V."/>
            <person name="Gombosev A."/>
            <person name="Delaney M."/>
            <person name="DuBois A."/>
            <person name="Ernst C."/>
            <person name="Kim D.S."/>
            <person name="Rossman W."/>
            <person name="Gohs F."/>
            <person name="Petruso H."/>
            <person name="Nozar T."/>
            <person name="Mougeot F."/>
            <person name="Manson-McGuire A."/>
            <person name="Young S."/>
            <person name="Abouelleil A."/>
            <person name="Cao P."/>
            <person name="Chapman S.B."/>
            <person name="Griggs A."/>
            <person name="Priest M."/>
            <person name="Shea T."/>
            <person name="Wortman I."/>
            <person name="Wortman J.R."/>
            <person name="Nusbaum C."/>
            <person name="Birren B."/>
        </authorList>
    </citation>
    <scope>NUCLEOTIDE SEQUENCE [LARGE SCALE GENOMIC DNA]</scope>
    <source>
        <strain evidence="2 3">MGH87</strain>
    </source>
</reference>
<evidence type="ECO:0000313" key="2">
    <source>
        <dbReference type="EMBL" id="KLY22777.1"/>
    </source>
</evidence>
<keyword evidence="1" id="KW-0812">Transmembrane</keyword>
<feature type="transmembrane region" description="Helical" evidence="1">
    <location>
        <begin position="20"/>
        <end position="40"/>
    </location>
</feature>
<accession>A0ABR5G5J0</accession>
<evidence type="ECO:0000313" key="3">
    <source>
        <dbReference type="Proteomes" id="UP000036305"/>
    </source>
</evidence>
<comment type="caution">
    <text evidence="2">The sequence shown here is derived from an EMBL/GenBank/DDBJ whole genome shotgun (WGS) entry which is preliminary data.</text>
</comment>
<sequence length="213" mass="24004">MADWFIATEGVKVVKDSASLWPQIITAVLSAGAAFGGVWYGQWRITQREKEAAAAKLASERLFIATELVFILERFAQRCVGSAQESDGPEKYDQYGYVRIEHPIPEIDYTSVTGDWRALPSDLMYRLSELPVLRQEAASSIDATFYENTPFDGTAGISELNQQASRLGLKAIRLSRCLRHLCEMPEDRLSEQPWSAWRVRGRCIQKLTAARDN</sequence>
<dbReference type="EMBL" id="LEUS01000033">
    <property type="protein sequence ID" value="KLY22777.1"/>
    <property type="molecule type" value="Genomic_DNA"/>
</dbReference>
<name>A0ABR5G5J0_9ENTR</name>
<keyword evidence="3" id="KW-1185">Reference proteome</keyword>
<proteinExistence type="predicted"/>
<dbReference type="Proteomes" id="UP000036305">
    <property type="component" value="Unassembled WGS sequence"/>
</dbReference>
<protein>
    <submittedName>
        <fullName evidence="2">Uncharacterized protein</fullName>
    </submittedName>
</protein>
<keyword evidence="1" id="KW-1133">Transmembrane helix</keyword>
<gene>
    <name evidence="2" type="ORF">SK91_06064</name>
</gene>
<evidence type="ECO:0000256" key="1">
    <source>
        <dbReference type="SAM" id="Phobius"/>
    </source>
</evidence>
<organism evidence="2 3">
    <name type="scientific">Klebsiella michiganensis</name>
    <dbReference type="NCBI Taxonomy" id="1134687"/>
    <lineage>
        <taxon>Bacteria</taxon>
        <taxon>Pseudomonadati</taxon>
        <taxon>Pseudomonadota</taxon>
        <taxon>Gammaproteobacteria</taxon>
        <taxon>Enterobacterales</taxon>
        <taxon>Enterobacteriaceae</taxon>
        <taxon>Klebsiella/Raoultella group</taxon>
        <taxon>Klebsiella</taxon>
    </lineage>
</organism>